<dbReference type="InterPro" id="IPR001341">
    <property type="entry name" value="Asp_kinase"/>
</dbReference>
<reference evidence="9 10" key="1">
    <citation type="journal article" date="2008" name="Nature">
        <title>The genome of the choanoflagellate Monosiga brevicollis and the origin of metazoans.</title>
        <authorList>
            <consortium name="JGI Sequencing"/>
            <person name="King N."/>
            <person name="Westbrook M.J."/>
            <person name="Young S.L."/>
            <person name="Kuo A."/>
            <person name="Abedin M."/>
            <person name="Chapman J."/>
            <person name="Fairclough S."/>
            <person name="Hellsten U."/>
            <person name="Isogai Y."/>
            <person name="Letunic I."/>
            <person name="Marr M."/>
            <person name="Pincus D."/>
            <person name="Putnam N."/>
            <person name="Rokas A."/>
            <person name="Wright K.J."/>
            <person name="Zuzow R."/>
            <person name="Dirks W."/>
            <person name="Good M."/>
            <person name="Goodstein D."/>
            <person name="Lemons D."/>
            <person name="Li W."/>
            <person name="Lyons J.B."/>
            <person name="Morris A."/>
            <person name="Nichols S."/>
            <person name="Richter D.J."/>
            <person name="Salamov A."/>
            <person name="Bork P."/>
            <person name="Lim W.A."/>
            <person name="Manning G."/>
            <person name="Miller W.T."/>
            <person name="McGinnis W."/>
            <person name="Shapiro H."/>
            <person name="Tjian R."/>
            <person name="Grigoriev I.V."/>
            <person name="Rokhsar D."/>
        </authorList>
    </citation>
    <scope>NUCLEOTIDE SEQUENCE [LARGE SCALE GENOMIC DNA]</scope>
    <source>
        <strain evidence="10">MX1 / ATCC 50154</strain>
    </source>
</reference>
<dbReference type="KEGG" id="mbr:MONBRDRAFT_22547"/>
<evidence type="ECO:0000259" key="8">
    <source>
        <dbReference type="PROSITE" id="PS51671"/>
    </source>
</evidence>
<evidence type="ECO:0000256" key="4">
    <source>
        <dbReference type="ARBA" id="ARBA00022777"/>
    </source>
</evidence>
<evidence type="ECO:0000256" key="3">
    <source>
        <dbReference type="ARBA" id="ARBA00022741"/>
    </source>
</evidence>
<keyword evidence="2 6" id="KW-0808">Transferase</keyword>
<dbReference type="CDD" id="cd04892">
    <property type="entry name" value="ACT_AK-like_2"/>
    <property type="match status" value="1"/>
</dbReference>
<evidence type="ECO:0000313" key="10">
    <source>
        <dbReference type="Proteomes" id="UP000001357"/>
    </source>
</evidence>
<dbReference type="AlphaFoldDB" id="A9UQW7"/>
<feature type="domain" description="ACT" evidence="8">
    <location>
        <begin position="447"/>
        <end position="522"/>
    </location>
</feature>
<keyword evidence="10" id="KW-1185">Reference proteome</keyword>
<dbReference type="Proteomes" id="UP000001357">
    <property type="component" value="Unassembled WGS sequence"/>
</dbReference>
<comment type="pathway">
    <text evidence="7">Amino-acid biosynthesis; L-lysine biosynthesis via DAP pathway; (S)-tetrahydrodipicolinate from L-aspartate: step 1/4.</text>
</comment>
<dbReference type="FunFam" id="3.40.1160.10:FF:000023">
    <property type="entry name" value="Probable aspartokinase"/>
    <property type="match status" value="1"/>
</dbReference>
<evidence type="ECO:0000256" key="6">
    <source>
        <dbReference type="RuleBase" id="RU003448"/>
    </source>
</evidence>
<gene>
    <name evidence="9" type="ORF">MONBRDRAFT_22547</name>
</gene>
<accession>A9UQW7</accession>
<dbReference type="PANTHER" id="PTHR21499">
    <property type="entry name" value="ASPARTATE KINASE"/>
    <property type="match status" value="1"/>
</dbReference>
<comment type="pathway">
    <text evidence="7">Amino-acid biosynthesis; L-methionine biosynthesis via de novo pathway; L-homoserine from L-aspartate: step 1/3.</text>
</comment>
<dbReference type="GO" id="GO:0071266">
    <property type="term" value="P:'de novo' L-methionine biosynthetic process"/>
    <property type="evidence" value="ECO:0007669"/>
    <property type="project" value="UniProtKB-ARBA"/>
</dbReference>
<evidence type="ECO:0000256" key="5">
    <source>
        <dbReference type="ARBA" id="ARBA00022840"/>
    </source>
</evidence>
<name>A9UQW7_MONBE</name>
<comment type="similarity">
    <text evidence="1 6">Belongs to the aspartokinase family.</text>
</comment>
<dbReference type="InterPro" id="IPR001048">
    <property type="entry name" value="Asp/Glu/Uridylate_kinase"/>
</dbReference>
<dbReference type="PROSITE" id="PS51671">
    <property type="entry name" value="ACT"/>
    <property type="match status" value="1"/>
</dbReference>
<dbReference type="FunFam" id="3.30.2130.10:FF:000001">
    <property type="entry name" value="Bifunctional aspartokinase/homoserine dehydrogenase"/>
    <property type="match status" value="1"/>
</dbReference>
<dbReference type="GeneID" id="5887908"/>
<dbReference type="Pfam" id="PF00696">
    <property type="entry name" value="AA_kinase"/>
    <property type="match status" value="1"/>
</dbReference>
<evidence type="ECO:0000256" key="2">
    <source>
        <dbReference type="ARBA" id="ARBA00022679"/>
    </source>
</evidence>
<dbReference type="OMA" id="YEIWTDV"/>
<dbReference type="InParanoid" id="A9UQW7"/>
<proteinExistence type="inferred from homology"/>
<dbReference type="PANTHER" id="PTHR21499:SF59">
    <property type="entry name" value="ASPARTOKINASE"/>
    <property type="match status" value="1"/>
</dbReference>
<dbReference type="InterPro" id="IPR002912">
    <property type="entry name" value="ACT_dom"/>
</dbReference>
<protein>
    <recommendedName>
        <fullName evidence="6">Aspartokinase</fullName>
        <ecNumber evidence="6">2.7.2.4</ecNumber>
    </recommendedName>
</protein>
<dbReference type="InterPro" id="IPR045865">
    <property type="entry name" value="ACT-like_dom_sf"/>
</dbReference>
<comment type="catalytic activity">
    <reaction evidence="6">
        <text>L-aspartate + ATP = 4-phospho-L-aspartate + ADP</text>
        <dbReference type="Rhea" id="RHEA:23776"/>
        <dbReference type="ChEBI" id="CHEBI:29991"/>
        <dbReference type="ChEBI" id="CHEBI:30616"/>
        <dbReference type="ChEBI" id="CHEBI:57535"/>
        <dbReference type="ChEBI" id="CHEBI:456216"/>
        <dbReference type="EC" id="2.7.2.4"/>
    </reaction>
</comment>
<dbReference type="UniPathway" id="UPA00051">
    <property type="reaction ID" value="UER00462"/>
</dbReference>
<dbReference type="eggNOG" id="KOG0456">
    <property type="taxonomic scope" value="Eukaryota"/>
</dbReference>
<dbReference type="EC" id="2.7.2.4" evidence="6"/>
<evidence type="ECO:0000256" key="1">
    <source>
        <dbReference type="ARBA" id="ARBA00010122"/>
    </source>
</evidence>
<dbReference type="GO" id="GO:0004072">
    <property type="term" value="F:aspartate kinase activity"/>
    <property type="evidence" value="ECO:0000318"/>
    <property type="project" value="GO_Central"/>
</dbReference>
<sequence length="522" mass="56704">MQLLVRALPRSAGAVVRMHVCALSHSARHFVAAPPLDDSKNHVPIVVQKFGGTSLGTPEKLEKVLNIVGKWHRDNRVACVVSALSSHTKAEGTTTRLLNAAENAVHQEPFHQFLDAIEDTHLDVVYTMLRKHENREIVKQHISKELRMVRRFCESLTVIRELSPRSHDMIVGCGERLSAGLIAGVLRENDIPAAYVNLSNLFRDPLDASKTGYHRLATAAIRSFLDREVDVDGVVPVITGYMGDIEGGIVQGIGRGYSDLTAALVAAALRADALQVWKESDGIFTGNPTKINAARLLHNVTPREAAELTYFGNEVLHPFTMECAIEAQIPIHILNTFKIDSPGTVVAPGQPFHRMQSNGVTAVVSKKNVRVISLASNRMMSSPKFLARVFEAFGNRGVKIDLISTAETNLSIAIHESVPDADAEALLQDLEKVGECTMVDGRALVAIIGEGMKNQIGVAARMFRCLSDAGVNFEMITQGASEINVSVIINAADADKAIAEIHAEFLEGSEAEELEELADPAN</sequence>
<dbReference type="GO" id="GO:0005829">
    <property type="term" value="C:cytosol"/>
    <property type="evidence" value="ECO:0000318"/>
    <property type="project" value="GO_Central"/>
</dbReference>
<dbReference type="InterPro" id="IPR018042">
    <property type="entry name" value="Aspartate_kinase_CS"/>
</dbReference>
<dbReference type="GO" id="GO:0009089">
    <property type="term" value="P:lysine biosynthetic process via diaminopimelate"/>
    <property type="evidence" value="ECO:0007669"/>
    <property type="project" value="UniProtKB-UniPathway"/>
</dbReference>
<dbReference type="Pfam" id="PF22468">
    <property type="entry name" value="ACT_9"/>
    <property type="match status" value="2"/>
</dbReference>
<dbReference type="InterPro" id="IPR036393">
    <property type="entry name" value="AceGlu_kinase-like_sf"/>
</dbReference>
<keyword evidence="7" id="KW-0028">Amino-acid biosynthesis</keyword>
<keyword evidence="3" id="KW-0547">Nucleotide-binding</keyword>
<dbReference type="GO" id="GO:0009090">
    <property type="term" value="P:homoserine biosynthetic process"/>
    <property type="evidence" value="ECO:0000318"/>
    <property type="project" value="GO_Central"/>
</dbReference>
<dbReference type="GO" id="GO:0009088">
    <property type="term" value="P:threonine biosynthetic process"/>
    <property type="evidence" value="ECO:0007669"/>
    <property type="project" value="UniProtKB-UniPathway"/>
</dbReference>
<dbReference type="GO" id="GO:0005524">
    <property type="term" value="F:ATP binding"/>
    <property type="evidence" value="ECO:0007669"/>
    <property type="project" value="UniProtKB-KW"/>
</dbReference>
<evidence type="ECO:0000256" key="7">
    <source>
        <dbReference type="RuleBase" id="RU004249"/>
    </source>
</evidence>
<keyword evidence="4 6" id="KW-0418">Kinase</keyword>
<dbReference type="NCBIfam" id="TIGR00657">
    <property type="entry name" value="asp_kinases"/>
    <property type="match status" value="1"/>
</dbReference>
<dbReference type="Gene3D" id="3.40.1160.10">
    <property type="entry name" value="Acetylglutamate kinase-like"/>
    <property type="match status" value="1"/>
</dbReference>
<dbReference type="InterPro" id="IPR054352">
    <property type="entry name" value="ACT_Aspartokinase"/>
</dbReference>
<dbReference type="PROSITE" id="PS00324">
    <property type="entry name" value="ASPARTOKINASE"/>
    <property type="match status" value="1"/>
</dbReference>
<evidence type="ECO:0000313" key="9">
    <source>
        <dbReference type="EMBL" id="EDQ92671.1"/>
    </source>
</evidence>
<dbReference type="SUPFAM" id="SSF53633">
    <property type="entry name" value="Carbamate kinase-like"/>
    <property type="match status" value="1"/>
</dbReference>
<dbReference type="EMBL" id="CH991543">
    <property type="protein sequence ID" value="EDQ92671.1"/>
    <property type="molecule type" value="Genomic_DNA"/>
</dbReference>
<keyword evidence="5" id="KW-0067">ATP-binding</keyword>
<dbReference type="SUPFAM" id="SSF55021">
    <property type="entry name" value="ACT-like"/>
    <property type="match status" value="2"/>
</dbReference>
<dbReference type="Gene3D" id="3.30.2130.10">
    <property type="entry name" value="VC0802-like"/>
    <property type="match status" value="1"/>
</dbReference>
<dbReference type="UniPathway" id="UPA00034">
    <property type="reaction ID" value="UER00015"/>
</dbReference>
<comment type="pathway">
    <text evidence="7">Amino-acid biosynthesis; L-threonine biosynthesis; L-threonine from L-aspartate: step 1/5.</text>
</comment>
<organism evidence="9 10">
    <name type="scientific">Monosiga brevicollis</name>
    <name type="common">Choanoflagellate</name>
    <dbReference type="NCBI Taxonomy" id="81824"/>
    <lineage>
        <taxon>Eukaryota</taxon>
        <taxon>Choanoflagellata</taxon>
        <taxon>Craspedida</taxon>
        <taxon>Salpingoecidae</taxon>
        <taxon>Monosiga</taxon>
    </lineage>
</organism>
<dbReference type="STRING" id="81824.A9UQW7"/>
<dbReference type="UniPathway" id="UPA00050">
    <property type="reaction ID" value="UER00461"/>
</dbReference>
<dbReference type="RefSeq" id="XP_001742433.1">
    <property type="nucleotide sequence ID" value="XM_001742381.1"/>
</dbReference>